<dbReference type="EC" id="2.5.1.54" evidence="8"/>
<evidence type="ECO:0000256" key="7">
    <source>
        <dbReference type="ARBA" id="ARBA00047508"/>
    </source>
</evidence>
<dbReference type="NCBIfam" id="TIGR00034">
    <property type="entry name" value="aroFGH"/>
    <property type="match status" value="1"/>
</dbReference>
<keyword evidence="6 8" id="KW-0057">Aromatic amino acid biosynthesis</keyword>
<accession>A0A1H8VCD5</accession>
<comment type="function">
    <text evidence="1 8">Stereospecific condensation of phosphoenolpyruvate (PEP) and D-erythrose-4-phosphate (E4P) giving rise to 3-deoxy-D-arabino-heptulosonate-7-phosphate (DAHP).</text>
</comment>
<dbReference type="EMBL" id="FOEG01000011">
    <property type="protein sequence ID" value="SEP12981.1"/>
    <property type="molecule type" value="Genomic_DNA"/>
</dbReference>
<dbReference type="InterPro" id="IPR006218">
    <property type="entry name" value="DAHP1/KDSA"/>
</dbReference>
<evidence type="ECO:0000259" key="9">
    <source>
        <dbReference type="Pfam" id="PF00793"/>
    </source>
</evidence>
<dbReference type="GO" id="GO:0009423">
    <property type="term" value="P:chorismate biosynthetic process"/>
    <property type="evidence" value="ECO:0007669"/>
    <property type="project" value="UniProtKB-UniPathway"/>
</dbReference>
<sequence>MVDPVAVNGSVDDVNVVSQELLPTPEEVHRHLPLTESARDTVIVGRKCVEEILDRKDPRIFMVIGPCSIHDVEAARDYARRLKALADEVKDTIFIVMRVYFEKPRTTVGWKGFINDPHMDDSFRIDEGLHNARALLLEFAEMGLPTATEALDPITPQYISDLITWTAIGARTTESQTHREMASGLSTPVGFKNGTDGNLTTAINALHSVANPHSFLGINYQGQCSIVRTRGNRYGHLVLRGGGGKPNYDSVSVALCEKALADAGLPPNIVVDCSHANSNKDPALQTLVLDNLVNQITEGNRSLVGMMVESNINWGNQKLTDDVSDLQYGVSITDACIDWETTEQAVRDMAERLQGALPERTE</sequence>
<dbReference type="Pfam" id="PF00793">
    <property type="entry name" value="DAHP_synth_1"/>
    <property type="match status" value="1"/>
</dbReference>
<evidence type="ECO:0000256" key="5">
    <source>
        <dbReference type="ARBA" id="ARBA00022679"/>
    </source>
</evidence>
<feature type="domain" description="DAHP synthetase I/KDSA" evidence="9">
    <location>
        <begin position="51"/>
        <end position="345"/>
    </location>
</feature>
<dbReference type="GO" id="GO:0008652">
    <property type="term" value="P:amino acid biosynthetic process"/>
    <property type="evidence" value="ECO:0007669"/>
    <property type="project" value="UniProtKB-KW"/>
</dbReference>
<keyword evidence="5 8" id="KW-0808">Transferase</keyword>
<dbReference type="GO" id="GO:0005737">
    <property type="term" value="C:cytoplasm"/>
    <property type="evidence" value="ECO:0007669"/>
    <property type="project" value="TreeGrafter"/>
</dbReference>
<evidence type="ECO:0000256" key="6">
    <source>
        <dbReference type="ARBA" id="ARBA00023141"/>
    </source>
</evidence>
<evidence type="ECO:0000313" key="11">
    <source>
        <dbReference type="Proteomes" id="UP000199657"/>
    </source>
</evidence>
<proteinExistence type="inferred from homology"/>
<dbReference type="NCBIfam" id="NF009395">
    <property type="entry name" value="PRK12755.1"/>
    <property type="match status" value="1"/>
</dbReference>
<protein>
    <recommendedName>
        <fullName evidence="8">Phospho-2-dehydro-3-deoxyheptonate aldolase</fullName>
        <ecNumber evidence="8">2.5.1.54</ecNumber>
    </recommendedName>
</protein>
<dbReference type="PANTHER" id="PTHR21225:SF10">
    <property type="entry name" value="PHOSPHO-2-DEHYDRO-3-DEOXYHEPTONATE ALDOLASE, TYR-SENSITIVE"/>
    <property type="match status" value="1"/>
</dbReference>
<evidence type="ECO:0000256" key="4">
    <source>
        <dbReference type="ARBA" id="ARBA00022605"/>
    </source>
</evidence>
<dbReference type="InterPro" id="IPR006219">
    <property type="entry name" value="DAHP_synth_1"/>
</dbReference>
<comment type="similarity">
    <text evidence="3 8">Belongs to the class-I DAHP synthase family.</text>
</comment>
<dbReference type="UniPathway" id="UPA00053">
    <property type="reaction ID" value="UER00084"/>
</dbReference>
<dbReference type="PANTHER" id="PTHR21225">
    <property type="entry name" value="PHOSPHO-2-DEHYDRO-3-DEOXYHEPTONATE ALDOLASE DAHP SYNTHETASE"/>
    <property type="match status" value="1"/>
</dbReference>
<dbReference type="Gene3D" id="3.20.20.70">
    <property type="entry name" value="Aldolase class I"/>
    <property type="match status" value="1"/>
</dbReference>
<evidence type="ECO:0000313" key="10">
    <source>
        <dbReference type="EMBL" id="SEP12981.1"/>
    </source>
</evidence>
<dbReference type="SUPFAM" id="SSF51569">
    <property type="entry name" value="Aldolase"/>
    <property type="match status" value="1"/>
</dbReference>
<dbReference type="AlphaFoldDB" id="A0A1H8VCD5"/>
<gene>
    <name evidence="10" type="ORF">SAMN04488052_11154</name>
</gene>
<dbReference type="FunFam" id="3.20.20.70:FF:000005">
    <property type="entry name" value="Phospho-2-dehydro-3-deoxyheptonate aldolase"/>
    <property type="match status" value="1"/>
</dbReference>
<comment type="catalytic activity">
    <reaction evidence="7 8">
        <text>D-erythrose 4-phosphate + phosphoenolpyruvate + H2O = 7-phospho-2-dehydro-3-deoxy-D-arabino-heptonate + phosphate</text>
        <dbReference type="Rhea" id="RHEA:14717"/>
        <dbReference type="ChEBI" id="CHEBI:15377"/>
        <dbReference type="ChEBI" id="CHEBI:16897"/>
        <dbReference type="ChEBI" id="CHEBI:43474"/>
        <dbReference type="ChEBI" id="CHEBI:58394"/>
        <dbReference type="ChEBI" id="CHEBI:58702"/>
        <dbReference type="EC" id="2.5.1.54"/>
    </reaction>
</comment>
<dbReference type="GO" id="GO:0009073">
    <property type="term" value="P:aromatic amino acid family biosynthetic process"/>
    <property type="evidence" value="ECO:0007669"/>
    <property type="project" value="UniProtKB-KW"/>
</dbReference>
<organism evidence="10 11">
    <name type="scientific">Aquisalimonas asiatica</name>
    <dbReference type="NCBI Taxonomy" id="406100"/>
    <lineage>
        <taxon>Bacteria</taxon>
        <taxon>Pseudomonadati</taxon>
        <taxon>Pseudomonadota</taxon>
        <taxon>Gammaproteobacteria</taxon>
        <taxon>Chromatiales</taxon>
        <taxon>Ectothiorhodospiraceae</taxon>
        <taxon>Aquisalimonas</taxon>
    </lineage>
</organism>
<dbReference type="GO" id="GO:0003849">
    <property type="term" value="F:3-deoxy-7-phosphoheptulonate synthase activity"/>
    <property type="evidence" value="ECO:0007669"/>
    <property type="project" value="UniProtKB-EC"/>
</dbReference>
<dbReference type="Proteomes" id="UP000199657">
    <property type="component" value="Unassembled WGS sequence"/>
</dbReference>
<evidence type="ECO:0000256" key="3">
    <source>
        <dbReference type="ARBA" id="ARBA00007985"/>
    </source>
</evidence>
<dbReference type="InterPro" id="IPR013785">
    <property type="entry name" value="Aldolase_TIM"/>
</dbReference>
<dbReference type="RefSeq" id="WP_091645905.1">
    <property type="nucleotide sequence ID" value="NZ_FOEG01000011.1"/>
</dbReference>
<name>A0A1H8VCD5_9GAMM</name>
<reference evidence="10 11" key="1">
    <citation type="submission" date="2016-10" db="EMBL/GenBank/DDBJ databases">
        <authorList>
            <person name="de Groot N.N."/>
        </authorList>
    </citation>
    <scope>NUCLEOTIDE SEQUENCE [LARGE SCALE GENOMIC DNA]</scope>
    <source>
        <strain evidence="10 11">CGMCC 1.6291</strain>
    </source>
</reference>
<dbReference type="STRING" id="406100.SAMN04488052_11154"/>
<keyword evidence="4 8" id="KW-0028">Amino-acid biosynthesis</keyword>
<evidence type="ECO:0000256" key="1">
    <source>
        <dbReference type="ARBA" id="ARBA00003726"/>
    </source>
</evidence>
<dbReference type="GO" id="GO:0042802">
    <property type="term" value="F:identical protein binding"/>
    <property type="evidence" value="ECO:0007669"/>
    <property type="project" value="UniProtKB-ARBA"/>
</dbReference>
<dbReference type="OrthoDB" id="9807331at2"/>
<dbReference type="PIRSF" id="PIRSF001361">
    <property type="entry name" value="DAHP_synthase"/>
    <property type="match status" value="1"/>
</dbReference>
<comment type="pathway">
    <text evidence="2 8">Metabolic intermediate biosynthesis; chorismate biosynthesis; chorismate from D-erythrose 4-phosphate and phosphoenolpyruvate: step 1/7.</text>
</comment>
<evidence type="ECO:0000256" key="8">
    <source>
        <dbReference type="PIRNR" id="PIRNR001361"/>
    </source>
</evidence>
<evidence type="ECO:0000256" key="2">
    <source>
        <dbReference type="ARBA" id="ARBA00004688"/>
    </source>
</evidence>
<keyword evidence="11" id="KW-1185">Reference proteome</keyword>